<dbReference type="SMART" id="SM00175">
    <property type="entry name" value="RAB"/>
    <property type="match status" value="1"/>
</dbReference>
<organism evidence="11 12">
    <name type="scientific">Schizosaccharomyces cryophilus (strain OY26 / ATCC MYA-4695 / CBS 11777 / NBRC 106824 / NRRL Y48691)</name>
    <name type="common">Fission yeast</name>
    <dbReference type="NCBI Taxonomy" id="653667"/>
    <lineage>
        <taxon>Eukaryota</taxon>
        <taxon>Fungi</taxon>
        <taxon>Dikarya</taxon>
        <taxon>Ascomycota</taxon>
        <taxon>Taphrinomycotina</taxon>
        <taxon>Schizosaccharomycetes</taxon>
        <taxon>Schizosaccharomycetales</taxon>
        <taxon>Schizosaccharomycetaceae</taxon>
        <taxon>Schizosaccharomyces</taxon>
    </lineage>
</organism>
<name>S9XAK5_SCHCR</name>
<dbReference type="OrthoDB" id="8830751at2759"/>
<evidence type="ECO:0000256" key="9">
    <source>
        <dbReference type="ARBA" id="ARBA00023289"/>
    </source>
</evidence>
<dbReference type="Gene3D" id="3.40.50.300">
    <property type="entry name" value="P-loop containing nucleotide triphosphate hydrolases"/>
    <property type="match status" value="1"/>
</dbReference>
<evidence type="ECO:0000256" key="1">
    <source>
        <dbReference type="ARBA" id="ARBA00004193"/>
    </source>
</evidence>
<proteinExistence type="inferred from homology"/>
<dbReference type="EMBL" id="KE546992">
    <property type="protein sequence ID" value="EPY50791.1"/>
    <property type="molecule type" value="Genomic_DNA"/>
</dbReference>
<dbReference type="FunFam" id="3.40.50.300:FF:000780">
    <property type="entry name" value="Rho GTPase Rho3"/>
    <property type="match status" value="1"/>
</dbReference>
<dbReference type="GO" id="GO:0010590">
    <property type="term" value="P:regulation of septum digestion after cytokinesis"/>
    <property type="evidence" value="ECO:0007669"/>
    <property type="project" value="EnsemblFungi"/>
</dbReference>
<dbReference type="AlphaFoldDB" id="S9XAK5"/>
<dbReference type="InterPro" id="IPR003578">
    <property type="entry name" value="Small_GTPase_Rho"/>
</dbReference>
<dbReference type="GO" id="GO:0032153">
    <property type="term" value="C:cell division site"/>
    <property type="evidence" value="ECO:0007669"/>
    <property type="project" value="EnsemblFungi"/>
</dbReference>
<dbReference type="Pfam" id="PF00071">
    <property type="entry name" value="Ras"/>
    <property type="match status" value="1"/>
</dbReference>
<keyword evidence="9" id="KW-0636">Prenylation</keyword>
<dbReference type="PROSITE" id="PS51421">
    <property type="entry name" value="RAS"/>
    <property type="match status" value="1"/>
</dbReference>
<comment type="similarity">
    <text evidence="2">Belongs to the small GTPase superfamily. Rho family.</text>
</comment>
<evidence type="ECO:0000256" key="2">
    <source>
        <dbReference type="ARBA" id="ARBA00010142"/>
    </source>
</evidence>
<keyword evidence="12" id="KW-1185">Reference proteome</keyword>
<evidence type="ECO:0000256" key="8">
    <source>
        <dbReference type="ARBA" id="ARBA00023288"/>
    </source>
</evidence>
<evidence type="ECO:0000313" key="12">
    <source>
        <dbReference type="Proteomes" id="UP000015464"/>
    </source>
</evidence>
<dbReference type="GO" id="GO:0003924">
    <property type="term" value="F:GTPase activity"/>
    <property type="evidence" value="ECO:0007669"/>
    <property type="project" value="EnsemblFungi"/>
</dbReference>
<dbReference type="Proteomes" id="UP000015464">
    <property type="component" value="Unassembled WGS sequence"/>
</dbReference>
<evidence type="ECO:0000256" key="10">
    <source>
        <dbReference type="ARBA" id="ARBA00067968"/>
    </source>
</evidence>
<dbReference type="GO" id="GO:0045921">
    <property type="term" value="P:positive regulation of exocytosis"/>
    <property type="evidence" value="ECO:0007669"/>
    <property type="project" value="EnsemblFungi"/>
</dbReference>
<dbReference type="eggNOG" id="KOG0393">
    <property type="taxonomic scope" value="Eukaryota"/>
</dbReference>
<keyword evidence="8" id="KW-0449">Lipoprotein</keyword>
<dbReference type="GO" id="GO:0005829">
    <property type="term" value="C:cytosol"/>
    <property type="evidence" value="ECO:0007669"/>
    <property type="project" value="EnsemblFungi"/>
</dbReference>
<evidence type="ECO:0000256" key="6">
    <source>
        <dbReference type="ARBA" id="ARBA00023134"/>
    </source>
</evidence>
<protein>
    <recommendedName>
        <fullName evidence="10">GTP-binding protein RHO3</fullName>
    </recommendedName>
</protein>
<comment type="subcellular location">
    <subcellularLocation>
        <location evidence="1">Cell membrane</location>
        <topology evidence="1">Lipid-anchor</topology>
    </subcellularLocation>
</comment>
<dbReference type="PANTHER" id="PTHR24072">
    <property type="entry name" value="RHO FAMILY GTPASE"/>
    <property type="match status" value="1"/>
</dbReference>
<dbReference type="STRING" id="653667.S9XAK5"/>
<dbReference type="PRINTS" id="PR00449">
    <property type="entry name" value="RASTRNSFRMNG"/>
</dbReference>
<dbReference type="CDD" id="cd04134">
    <property type="entry name" value="Rho3"/>
    <property type="match status" value="1"/>
</dbReference>
<dbReference type="GO" id="GO:0005886">
    <property type="term" value="C:plasma membrane"/>
    <property type="evidence" value="ECO:0007669"/>
    <property type="project" value="UniProtKB-SubCell"/>
</dbReference>
<dbReference type="GO" id="GO:0000226">
    <property type="term" value="P:microtubule cytoskeleton organization"/>
    <property type="evidence" value="ECO:0007669"/>
    <property type="project" value="EnsemblFungi"/>
</dbReference>
<dbReference type="GO" id="GO:0030950">
    <property type="term" value="P:establishment or maintenance of actin cytoskeleton polarity"/>
    <property type="evidence" value="ECO:0007669"/>
    <property type="project" value="EnsemblFungi"/>
</dbReference>
<dbReference type="SUPFAM" id="SSF52540">
    <property type="entry name" value="P-loop containing nucleoside triphosphate hydrolases"/>
    <property type="match status" value="1"/>
</dbReference>
<gene>
    <name evidence="11" type="ORF">SPOG_00671</name>
</gene>
<keyword evidence="6" id="KW-0342">GTP-binding</keyword>
<accession>S9XAK5</accession>
<dbReference type="PROSITE" id="PS51419">
    <property type="entry name" value="RAB"/>
    <property type="match status" value="1"/>
</dbReference>
<dbReference type="GO" id="GO:0005525">
    <property type="term" value="F:GTP binding"/>
    <property type="evidence" value="ECO:0007669"/>
    <property type="project" value="UniProtKB-KW"/>
</dbReference>
<dbReference type="PROSITE" id="PS51420">
    <property type="entry name" value="RHO"/>
    <property type="match status" value="1"/>
</dbReference>
<evidence type="ECO:0000256" key="7">
    <source>
        <dbReference type="ARBA" id="ARBA00023136"/>
    </source>
</evidence>
<dbReference type="GeneID" id="25035003"/>
<dbReference type="SMART" id="SM00173">
    <property type="entry name" value="RAS"/>
    <property type="match status" value="1"/>
</dbReference>
<dbReference type="InterPro" id="IPR027417">
    <property type="entry name" value="P-loop_NTPase"/>
</dbReference>
<keyword evidence="5" id="KW-0547">Nucleotide-binding</keyword>
<dbReference type="OMA" id="THTIMLC"/>
<reference evidence="11 12" key="1">
    <citation type="journal article" date="2011" name="Science">
        <title>Comparative functional genomics of the fission yeasts.</title>
        <authorList>
            <person name="Rhind N."/>
            <person name="Chen Z."/>
            <person name="Yassour M."/>
            <person name="Thompson D.A."/>
            <person name="Haas B.J."/>
            <person name="Habib N."/>
            <person name="Wapinski I."/>
            <person name="Roy S."/>
            <person name="Lin M.F."/>
            <person name="Heiman D.I."/>
            <person name="Young S.K."/>
            <person name="Furuya K."/>
            <person name="Guo Y."/>
            <person name="Pidoux A."/>
            <person name="Chen H.M."/>
            <person name="Robbertse B."/>
            <person name="Goldberg J.M."/>
            <person name="Aoki K."/>
            <person name="Bayne E.H."/>
            <person name="Berlin A.M."/>
            <person name="Desjardins C.A."/>
            <person name="Dobbs E."/>
            <person name="Dukaj L."/>
            <person name="Fan L."/>
            <person name="FitzGerald M.G."/>
            <person name="French C."/>
            <person name="Gujja S."/>
            <person name="Hansen K."/>
            <person name="Keifenheim D."/>
            <person name="Levin J.Z."/>
            <person name="Mosher R.A."/>
            <person name="Mueller C.A."/>
            <person name="Pfiffner J."/>
            <person name="Priest M."/>
            <person name="Russ C."/>
            <person name="Smialowska A."/>
            <person name="Swoboda P."/>
            <person name="Sykes S.M."/>
            <person name="Vaughn M."/>
            <person name="Vengrova S."/>
            <person name="Yoder R."/>
            <person name="Zeng Q."/>
            <person name="Allshire R."/>
            <person name="Baulcombe D."/>
            <person name="Birren B.W."/>
            <person name="Brown W."/>
            <person name="Ekwall K."/>
            <person name="Kellis M."/>
            <person name="Leatherwood J."/>
            <person name="Levin H."/>
            <person name="Margalit H."/>
            <person name="Martienssen R."/>
            <person name="Nieduszynski C.A."/>
            <person name="Spatafora J.W."/>
            <person name="Friedman N."/>
            <person name="Dalgaard J.Z."/>
            <person name="Baumann P."/>
            <person name="Niki H."/>
            <person name="Regev A."/>
            <person name="Nusbaum C."/>
        </authorList>
    </citation>
    <scope>NUCLEOTIDE SEQUENCE [LARGE SCALE GENOMIC DNA]</scope>
    <source>
        <strain evidence="12">OY26 / ATCC MYA-4695 / CBS 11777 / NBRC 106824 / NRRL Y48691</strain>
    </source>
</reference>
<dbReference type="InterPro" id="IPR001806">
    <property type="entry name" value="Small_GTPase"/>
</dbReference>
<keyword evidence="4" id="KW-0488">Methylation</keyword>
<dbReference type="SMART" id="SM00174">
    <property type="entry name" value="RHO"/>
    <property type="match status" value="1"/>
</dbReference>
<evidence type="ECO:0000256" key="5">
    <source>
        <dbReference type="ARBA" id="ARBA00022741"/>
    </source>
</evidence>
<sequence length="205" mass="22684">MFSCFGRKKRSIYRKIVILGDGAAGKTSLLNVFTKGYFPQVYEPTIFENYIHDIFVDGNSIELSLWDTAGQEEYDQLRSLSYSDTHVIMICFAVDSPDSLENVISKWLPEVASNCPSVKLVLVALKCDLRGADDDQPNSTRIIGYEEGLAAAKKINAVRYLECSAKLNRGVNEAFTEAARVALAAQPRSAKDNADNFHNTGCIIC</sequence>
<keyword evidence="7" id="KW-0472">Membrane</keyword>
<dbReference type="HOGENOM" id="CLU_041217_21_2_1"/>
<keyword evidence="3" id="KW-1003">Cell membrane</keyword>
<dbReference type="InterPro" id="IPR005225">
    <property type="entry name" value="Small_GTP-bd"/>
</dbReference>
<dbReference type="NCBIfam" id="TIGR00231">
    <property type="entry name" value="small_GTP"/>
    <property type="match status" value="1"/>
</dbReference>
<dbReference type="RefSeq" id="XP_013024300.1">
    <property type="nucleotide sequence ID" value="XM_013168846.1"/>
</dbReference>
<dbReference type="GO" id="GO:0007264">
    <property type="term" value="P:small GTPase-mediated signal transduction"/>
    <property type="evidence" value="ECO:0007669"/>
    <property type="project" value="InterPro"/>
</dbReference>
<dbReference type="GO" id="GO:0090338">
    <property type="term" value="P:positive regulation of formin-nucleated actin cable assembly"/>
    <property type="evidence" value="ECO:0007669"/>
    <property type="project" value="EnsemblFungi"/>
</dbReference>
<evidence type="ECO:0000256" key="4">
    <source>
        <dbReference type="ARBA" id="ARBA00022481"/>
    </source>
</evidence>
<evidence type="ECO:0000256" key="3">
    <source>
        <dbReference type="ARBA" id="ARBA00022475"/>
    </source>
</evidence>
<evidence type="ECO:0000313" key="11">
    <source>
        <dbReference type="EMBL" id="EPY50791.1"/>
    </source>
</evidence>